<organism evidence="1 2">
    <name type="scientific">Photobacterium aphoticum</name>
    <dbReference type="NCBI Taxonomy" id="754436"/>
    <lineage>
        <taxon>Bacteria</taxon>
        <taxon>Pseudomonadati</taxon>
        <taxon>Pseudomonadota</taxon>
        <taxon>Gammaproteobacteria</taxon>
        <taxon>Vibrionales</taxon>
        <taxon>Vibrionaceae</taxon>
        <taxon>Photobacterium</taxon>
    </lineage>
</organism>
<dbReference type="AlphaFoldDB" id="A0A090QQ10"/>
<evidence type="ECO:0000313" key="1">
    <source>
        <dbReference type="EMBL" id="GAL04348.1"/>
    </source>
</evidence>
<dbReference type="Proteomes" id="UP000029227">
    <property type="component" value="Unassembled WGS sequence"/>
</dbReference>
<dbReference type="EMBL" id="BBMN01000004">
    <property type="protein sequence ID" value="GAL04348.1"/>
    <property type="molecule type" value="Genomic_DNA"/>
</dbReference>
<name>A0A090QQ10_9GAMM</name>
<evidence type="ECO:0000313" key="2">
    <source>
        <dbReference type="Proteomes" id="UP000029227"/>
    </source>
</evidence>
<comment type="caution">
    <text evidence="1">The sequence shown here is derived from an EMBL/GenBank/DDBJ whole genome shotgun (WGS) entry which is preliminary data.</text>
</comment>
<proteinExistence type="predicted"/>
<reference evidence="1 2" key="1">
    <citation type="journal article" date="2014" name="Genome Announc.">
        <title>Draft Genome Sequences of Two Vibrionaceae Species, Vibrio ponticus C121 and Photobacterium aphoticum C119, Isolated as Coral Reef Microbiota.</title>
        <authorList>
            <person name="Al-saari N."/>
            <person name="Meirelles P.M."/>
            <person name="Mino S."/>
            <person name="Suda W."/>
            <person name="Oshima K."/>
            <person name="Hattori M."/>
            <person name="Ohkuma M."/>
            <person name="Thompson F.L."/>
            <person name="Gomez-Gil B."/>
            <person name="Sawabe T."/>
            <person name="Sawabe T."/>
        </authorList>
    </citation>
    <scope>NUCLEOTIDE SEQUENCE [LARGE SCALE GENOMIC DNA]</scope>
    <source>
        <strain evidence="1 2">JCM 19237</strain>
    </source>
</reference>
<protein>
    <submittedName>
        <fullName evidence="1">Uncharacterized protein</fullName>
    </submittedName>
</protein>
<gene>
    <name evidence="1" type="ORF">JCM19237_1020</name>
</gene>
<sequence>MAILWQSCVSIAMATLMIVALAMNKRFSDVIASHQESWGAGSP</sequence>
<accession>A0A090QQ10</accession>